<feature type="chain" id="PRO_5044187888" evidence="3">
    <location>
        <begin position="26"/>
        <end position="213"/>
    </location>
</feature>
<proteinExistence type="predicted"/>
<protein>
    <submittedName>
        <fullName evidence="4">Uncharacterized protein</fullName>
    </submittedName>
</protein>
<keyword evidence="3" id="KW-0732">Signal</keyword>
<keyword evidence="5" id="KW-1185">Reference proteome</keyword>
<evidence type="ECO:0000313" key="4">
    <source>
        <dbReference type="EnsemblProtists" id="EOD16332"/>
    </source>
</evidence>
<accession>A0A0D3IYJ7</accession>
<dbReference type="eggNOG" id="ENOG502SG8G">
    <property type="taxonomic scope" value="Eukaryota"/>
</dbReference>
<evidence type="ECO:0000256" key="2">
    <source>
        <dbReference type="SAM" id="Phobius"/>
    </source>
</evidence>
<sequence>MSSSSRPLLGLLLVASAAGLSPITARPATPVVRHAPVVVLAKKGGKGAAGGRGFAAAPAPVAAPSAPDAAGQPAPAAPAATREERVDKVLRDAGIAPTSAAAPGAAPPDLLSDPLARIPKQGQELLERFFGGGAILFGTVFLASGIAVSVEALCKVLGTPLPAAVDSLLVDVVEPLLTPSILILFGFSISLGLLKQLQFSSESAGVLYREDDD</sequence>
<name>A0A0D3IYJ7_EMIH1</name>
<organism evidence="4 5">
    <name type="scientific">Emiliania huxleyi (strain CCMP1516)</name>
    <dbReference type="NCBI Taxonomy" id="280463"/>
    <lineage>
        <taxon>Eukaryota</taxon>
        <taxon>Haptista</taxon>
        <taxon>Haptophyta</taxon>
        <taxon>Prymnesiophyceae</taxon>
        <taxon>Isochrysidales</taxon>
        <taxon>Noelaerhabdaceae</taxon>
        <taxon>Emiliania</taxon>
    </lineage>
</organism>
<dbReference type="Proteomes" id="UP000013827">
    <property type="component" value="Unassembled WGS sequence"/>
</dbReference>
<feature type="region of interest" description="Disordered" evidence="1">
    <location>
        <begin position="61"/>
        <end position="83"/>
    </location>
</feature>
<dbReference type="KEGG" id="ehx:EMIHUDRAFT_436569"/>
<keyword evidence="2" id="KW-0472">Membrane</keyword>
<feature type="transmembrane region" description="Helical" evidence="2">
    <location>
        <begin position="176"/>
        <end position="194"/>
    </location>
</feature>
<evidence type="ECO:0000313" key="5">
    <source>
        <dbReference type="Proteomes" id="UP000013827"/>
    </source>
</evidence>
<evidence type="ECO:0000256" key="1">
    <source>
        <dbReference type="SAM" id="MobiDB-lite"/>
    </source>
</evidence>
<dbReference type="HOGENOM" id="CLU_1296465_0_0_1"/>
<dbReference type="RefSeq" id="XP_005768761.1">
    <property type="nucleotide sequence ID" value="XM_005768704.1"/>
</dbReference>
<dbReference type="GeneID" id="17262492"/>
<reference evidence="4" key="2">
    <citation type="submission" date="2024-10" db="UniProtKB">
        <authorList>
            <consortium name="EnsemblProtists"/>
        </authorList>
    </citation>
    <scope>IDENTIFICATION</scope>
</reference>
<dbReference type="AlphaFoldDB" id="A0A0D3IYJ7"/>
<dbReference type="PaxDb" id="2903-EOD16332"/>
<feature type="compositionally biased region" description="Low complexity" evidence="1">
    <location>
        <begin position="61"/>
        <end position="80"/>
    </location>
</feature>
<evidence type="ECO:0000256" key="3">
    <source>
        <dbReference type="SAM" id="SignalP"/>
    </source>
</evidence>
<keyword evidence="2" id="KW-0812">Transmembrane</keyword>
<dbReference type="EnsemblProtists" id="EOD16332">
    <property type="protein sequence ID" value="EOD16332"/>
    <property type="gene ID" value="EMIHUDRAFT_436569"/>
</dbReference>
<reference evidence="5" key="1">
    <citation type="journal article" date="2013" name="Nature">
        <title>Pan genome of the phytoplankton Emiliania underpins its global distribution.</title>
        <authorList>
            <person name="Read B.A."/>
            <person name="Kegel J."/>
            <person name="Klute M.J."/>
            <person name="Kuo A."/>
            <person name="Lefebvre S.C."/>
            <person name="Maumus F."/>
            <person name="Mayer C."/>
            <person name="Miller J."/>
            <person name="Monier A."/>
            <person name="Salamov A."/>
            <person name="Young J."/>
            <person name="Aguilar M."/>
            <person name="Claverie J.M."/>
            <person name="Frickenhaus S."/>
            <person name="Gonzalez K."/>
            <person name="Herman E.K."/>
            <person name="Lin Y.C."/>
            <person name="Napier J."/>
            <person name="Ogata H."/>
            <person name="Sarno A.F."/>
            <person name="Shmutz J."/>
            <person name="Schroeder D."/>
            <person name="de Vargas C."/>
            <person name="Verret F."/>
            <person name="von Dassow P."/>
            <person name="Valentin K."/>
            <person name="Van de Peer Y."/>
            <person name="Wheeler G."/>
            <person name="Dacks J.B."/>
            <person name="Delwiche C.F."/>
            <person name="Dyhrman S.T."/>
            <person name="Glockner G."/>
            <person name="John U."/>
            <person name="Richards T."/>
            <person name="Worden A.Z."/>
            <person name="Zhang X."/>
            <person name="Grigoriev I.V."/>
            <person name="Allen A.E."/>
            <person name="Bidle K."/>
            <person name="Borodovsky M."/>
            <person name="Bowler C."/>
            <person name="Brownlee C."/>
            <person name="Cock J.M."/>
            <person name="Elias M."/>
            <person name="Gladyshev V.N."/>
            <person name="Groth M."/>
            <person name="Guda C."/>
            <person name="Hadaegh A."/>
            <person name="Iglesias-Rodriguez M.D."/>
            <person name="Jenkins J."/>
            <person name="Jones B.M."/>
            <person name="Lawson T."/>
            <person name="Leese F."/>
            <person name="Lindquist E."/>
            <person name="Lobanov A."/>
            <person name="Lomsadze A."/>
            <person name="Malik S.B."/>
            <person name="Marsh M.E."/>
            <person name="Mackinder L."/>
            <person name="Mock T."/>
            <person name="Mueller-Roeber B."/>
            <person name="Pagarete A."/>
            <person name="Parker M."/>
            <person name="Probert I."/>
            <person name="Quesneville H."/>
            <person name="Raines C."/>
            <person name="Rensing S.A."/>
            <person name="Riano-Pachon D.M."/>
            <person name="Richier S."/>
            <person name="Rokitta S."/>
            <person name="Shiraiwa Y."/>
            <person name="Soanes D.M."/>
            <person name="van der Giezen M."/>
            <person name="Wahlund T.M."/>
            <person name="Williams B."/>
            <person name="Wilson W."/>
            <person name="Wolfe G."/>
            <person name="Wurch L.L."/>
        </authorList>
    </citation>
    <scope>NUCLEOTIDE SEQUENCE</scope>
</reference>
<feature type="signal peptide" evidence="3">
    <location>
        <begin position="1"/>
        <end position="25"/>
    </location>
</feature>
<keyword evidence="2" id="KW-1133">Transmembrane helix</keyword>